<dbReference type="Gene3D" id="3.10.170.10">
    <property type="match status" value="1"/>
</dbReference>
<dbReference type="Pfam" id="PF02868">
    <property type="entry name" value="Peptidase_M4_C"/>
    <property type="match status" value="1"/>
</dbReference>
<evidence type="ECO:0000256" key="5">
    <source>
        <dbReference type="ARBA" id="ARBA00023049"/>
    </source>
</evidence>
<dbReference type="InterPro" id="IPR027268">
    <property type="entry name" value="Peptidase_M4/M1_CTD_sf"/>
</dbReference>
<keyword evidence="10" id="KW-1185">Reference proteome</keyword>
<evidence type="ECO:0000256" key="4">
    <source>
        <dbReference type="ARBA" id="ARBA00022833"/>
    </source>
</evidence>
<dbReference type="PANTHER" id="PTHR43579">
    <property type="match status" value="1"/>
</dbReference>
<evidence type="ECO:0000256" key="6">
    <source>
        <dbReference type="SAM" id="MobiDB-lite"/>
    </source>
</evidence>
<evidence type="ECO:0000256" key="1">
    <source>
        <dbReference type="ARBA" id="ARBA00022670"/>
    </source>
</evidence>
<protein>
    <submittedName>
        <fullName evidence="9">Uncharacterized protein</fullName>
    </submittedName>
</protein>
<dbReference type="SUPFAM" id="SSF55486">
    <property type="entry name" value="Metalloproteases ('zincins'), catalytic domain"/>
    <property type="match status" value="1"/>
</dbReference>
<keyword evidence="2" id="KW-0479">Metal-binding</keyword>
<reference evidence="9" key="1">
    <citation type="journal article" date="2020" name="Fungal Divers.">
        <title>Resolving the Mortierellaceae phylogeny through synthesis of multi-gene phylogenetics and phylogenomics.</title>
        <authorList>
            <person name="Vandepol N."/>
            <person name="Liber J."/>
            <person name="Desiro A."/>
            <person name="Na H."/>
            <person name="Kennedy M."/>
            <person name="Barry K."/>
            <person name="Grigoriev I.V."/>
            <person name="Miller A.N."/>
            <person name="O'Donnell K."/>
            <person name="Stajich J.E."/>
            <person name="Bonito G."/>
        </authorList>
    </citation>
    <scope>NUCLEOTIDE SEQUENCE</scope>
    <source>
        <strain evidence="9">NVP1</strain>
    </source>
</reference>
<evidence type="ECO:0000259" key="8">
    <source>
        <dbReference type="Pfam" id="PF02868"/>
    </source>
</evidence>
<name>A0A9P5VQG4_9FUNG</name>
<keyword evidence="3" id="KW-0378">Hydrolase</keyword>
<sequence length="393" mass="43872">MTCQHCSIIPSYILKDIAESSNVSQTVRDIATKSFAHTAAIHHARTSAQGKGFGPPAALRTSAGPAPEPLNREIYDAQQRGFDDLPGRKVFADNDVSLQDLKDESVINVHGHFQKVFDFYQKVFKRNSFDDKGAKLVISVHFDGDPGRGYDNALWLPSPNPNPDPQKPSQWCFGDGDFVVFDNFTNILDIAAHEFTHAVVEHTGILPYYYQSGALNESISDVFGSMIKQYFAPGGPQKAKDADWLIGEGLFLVPGGRALRDMVNPGTAYNIPGVTADRQRRDYQNIPLWEDNGGVHINSSVPNRAFVLVAKALGGFSWEVAGPIWYASLTDPRLREAFTWDDGKPIDDRWEQIRRSRKTFKFFANLTVEYARAHWPDAVEAVQNAWMEVGVLR</sequence>
<dbReference type="EMBL" id="JAAAUY010000061">
    <property type="protein sequence ID" value="KAF9336406.1"/>
    <property type="molecule type" value="Genomic_DNA"/>
</dbReference>
<dbReference type="GO" id="GO:0004222">
    <property type="term" value="F:metalloendopeptidase activity"/>
    <property type="evidence" value="ECO:0007669"/>
    <property type="project" value="InterPro"/>
</dbReference>
<evidence type="ECO:0000256" key="2">
    <source>
        <dbReference type="ARBA" id="ARBA00022723"/>
    </source>
</evidence>
<dbReference type="Pfam" id="PF01447">
    <property type="entry name" value="Peptidase_M4"/>
    <property type="match status" value="1"/>
</dbReference>
<proteinExistence type="predicted"/>
<feature type="domain" description="Peptidase M4" evidence="7">
    <location>
        <begin position="73"/>
        <end position="201"/>
    </location>
</feature>
<keyword evidence="4" id="KW-0862">Zinc</keyword>
<dbReference type="GO" id="GO:0046872">
    <property type="term" value="F:metal ion binding"/>
    <property type="evidence" value="ECO:0007669"/>
    <property type="project" value="UniProtKB-KW"/>
</dbReference>
<dbReference type="InterPro" id="IPR001570">
    <property type="entry name" value="Peptidase_M4_C_domain"/>
</dbReference>
<keyword evidence="1" id="KW-0645">Protease</keyword>
<dbReference type="InterPro" id="IPR013856">
    <property type="entry name" value="Peptidase_M4_domain"/>
</dbReference>
<evidence type="ECO:0000313" key="10">
    <source>
        <dbReference type="Proteomes" id="UP000696485"/>
    </source>
</evidence>
<feature type="domain" description="Peptidase M4 C-terminal" evidence="8">
    <location>
        <begin position="206"/>
        <end position="339"/>
    </location>
</feature>
<comment type="caution">
    <text evidence="9">The sequence shown here is derived from an EMBL/GenBank/DDBJ whole genome shotgun (WGS) entry which is preliminary data.</text>
</comment>
<dbReference type="AlphaFoldDB" id="A0A9P5VQG4"/>
<evidence type="ECO:0000259" key="7">
    <source>
        <dbReference type="Pfam" id="PF01447"/>
    </source>
</evidence>
<feature type="region of interest" description="Disordered" evidence="6">
    <location>
        <begin position="46"/>
        <end position="68"/>
    </location>
</feature>
<dbReference type="InterPro" id="IPR052759">
    <property type="entry name" value="Metalloprotease_M4"/>
</dbReference>
<dbReference type="PANTHER" id="PTHR43579:SF1">
    <property type="entry name" value="NEUTRAL METALLOPROTEINASE"/>
    <property type="match status" value="1"/>
</dbReference>
<dbReference type="Proteomes" id="UP000696485">
    <property type="component" value="Unassembled WGS sequence"/>
</dbReference>
<organism evidence="9 10">
    <name type="scientific">Podila minutissima</name>
    <dbReference type="NCBI Taxonomy" id="64525"/>
    <lineage>
        <taxon>Eukaryota</taxon>
        <taxon>Fungi</taxon>
        <taxon>Fungi incertae sedis</taxon>
        <taxon>Mucoromycota</taxon>
        <taxon>Mortierellomycotina</taxon>
        <taxon>Mortierellomycetes</taxon>
        <taxon>Mortierellales</taxon>
        <taxon>Mortierellaceae</taxon>
        <taxon>Podila</taxon>
    </lineage>
</organism>
<evidence type="ECO:0000313" key="9">
    <source>
        <dbReference type="EMBL" id="KAF9336406.1"/>
    </source>
</evidence>
<accession>A0A9P5VQG4</accession>
<evidence type="ECO:0000256" key="3">
    <source>
        <dbReference type="ARBA" id="ARBA00022801"/>
    </source>
</evidence>
<dbReference type="Gene3D" id="1.10.390.10">
    <property type="entry name" value="Neutral Protease Domain 2"/>
    <property type="match status" value="1"/>
</dbReference>
<dbReference type="CDD" id="cd09597">
    <property type="entry name" value="M4_TLP"/>
    <property type="match status" value="1"/>
</dbReference>
<dbReference type="GO" id="GO:0006508">
    <property type="term" value="P:proteolysis"/>
    <property type="evidence" value="ECO:0007669"/>
    <property type="project" value="UniProtKB-KW"/>
</dbReference>
<keyword evidence="5" id="KW-0482">Metalloprotease</keyword>
<gene>
    <name evidence="9" type="ORF">BG006_008813</name>
</gene>